<proteinExistence type="predicted"/>
<feature type="region of interest" description="Disordered" evidence="1">
    <location>
        <begin position="153"/>
        <end position="214"/>
    </location>
</feature>
<organism evidence="2 3">
    <name type="scientific">Vespula pensylvanica</name>
    <name type="common">Western yellow jacket</name>
    <name type="synonym">Wasp</name>
    <dbReference type="NCBI Taxonomy" id="30213"/>
    <lineage>
        <taxon>Eukaryota</taxon>
        <taxon>Metazoa</taxon>
        <taxon>Ecdysozoa</taxon>
        <taxon>Arthropoda</taxon>
        <taxon>Hexapoda</taxon>
        <taxon>Insecta</taxon>
        <taxon>Pterygota</taxon>
        <taxon>Neoptera</taxon>
        <taxon>Endopterygota</taxon>
        <taxon>Hymenoptera</taxon>
        <taxon>Apocrita</taxon>
        <taxon>Aculeata</taxon>
        <taxon>Vespoidea</taxon>
        <taxon>Vespidae</taxon>
        <taxon>Vespinae</taxon>
        <taxon>Vespula</taxon>
    </lineage>
</organism>
<name>A0A834UC85_VESPE</name>
<feature type="compositionally biased region" description="Basic and acidic residues" evidence="1">
    <location>
        <begin position="167"/>
        <end position="178"/>
    </location>
</feature>
<keyword evidence="3" id="KW-1185">Reference proteome</keyword>
<protein>
    <submittedName>
        <fullName evidence="2">Uncharacterized protein</fullName>
    </submittedName>
</protein>
<comment type="caution">
    <text evidence="2">The sequence shown here is derived from an EMBL/GenBank/DDBJ whole genome shotgun (WGS) entry which is preliminary data.</text>
</comment>
<evidence type="ECO:0000313" key="2">
    <source>
        <dbReference type="EMBL" id="KAF7430096.1"/>
    </source>
</evidence>
<sequence>MKLDVSMIEQEARGCVQFEKRNKPLLDSPLPSPLMLLDRRTVKRVVMYAEFQARSSVWRVEIWLGPPKPEEKEEEEEKKKEKVASASAFQRLVHARRACTGAKACPIRIRQALFKDISSHFFALCPLSDSWIVYSFRLPILFVVAPATVASSCERSSRTQRRRRRRAEPSRAEPDRAEGSGGGKAPPRGPSSMVGVQHSRSRLVEPAKGPELPW</sequence>
<reference evidence="2" key="1">
    <citation type="journal article" date="2020" name="G3 (Bethesda)">
        <title>High-Quality Assemblies for Three Invasive Social Wasps from the &lt;i&gt;Vespula&lt;/i&gt; Genus.</title>
        <authorList>
            <person name="Harrop T.W.R."/>
            <person name="Guhlin J."/>
            <person name="McLaughlin G.M."/>
            <person name="Permina E."/>
            <person name="Stockwell P."/>
            <person name="Gilligan J."/>
            <person name="Le Lec M.F."/>
            <person name="Gruber M.A.M."/>
            <person name="Quinn O."/>
            <person name="Lovegrove M."/>
            <person name="Duncan E.J."/>
            <person name="Remnant E.J."/>
            <person name="Van Eeckhoven J."/>
            <person name="Graham B."/>
            <person name="Knapp R.A."/>
            <person name="Langford K.W."/>
            <person name="Kronenberg Z."/>
            <person name="Press M.O."/>
            <person name="Eacker S.M."/>
            <person name="Wilson-Rankin E.E."/>
            <person name="Purcell J."/>
            <person name="Lester P.J."/>
            <person name="Dearden P.K."/>
        </authorList>
    </citation>
    <scope>NUCLEOTIDE SEQUENCE</scope>
    <source>
        <strain evidence="2">Volc-1</strain>
    </source>
</reference>
<evidence type="ECO:0000256" key="1">
    <source>
        <dbReference type="SAM" id="MobiDB-lite"/>
    </source>
</evidence>
<gene>
    <name evidence="2" type="ORF">H0235_006494</name>
</gene>
<evidence type="ECO:0000313" key="3">
    <source>
        <dbReference type="Proteomes" id="UP000600918"/>
    </source>
</evidence>
<dbReference type="AlphaFoldDB" id="A0A834UC85"/>
<accession>A0A834UC85</accession>
<dbReference type="Proteomes" id="UP000600918">
    <property type="component" value="Unassembled WGS sequence"/>
</dbReference>
<dbReference type="EMBL" id="JACSDY010000004">
    <property type="protein sequence ID" value="KAF7430096.1"/>
    <property type="molecule type" value="Genomic_DNA"/>
</dbReference>